<dbReference type="PROSITE" id="PS00658">
    <property type="entry name" value="FORK_HEAD_2"/>
    <property type="match status" value="1"/>
</dbReference>
<protein>
    <recommendedName>
        <fullName evidence="8">Fork-head domain-containing protein</fullName>
    </recommendedName>
</protein>
<gene>
    <name evidence="9" type="primary">WBGene00304781</name>
</gene>
<keyword evidence="3 6" id="KW-0238">DNA-binding</keyword>
<dbReference type="InterPro" id="IPR047119">
    <property type="entry name" value="FOXN2/3-like"/>
</dbReference>
<accession>A0A8R1Z7N6</accession>
<dbReference type="Proteomes" id="UP000005239">
    <property type="component" value="Unassembled WGS sequence"/>
</dbReference>
<feature type="compositionally biased region" description="Basic and acidic residues" evidence="7">
    <location>
        <begin position="152"/>
        <end position="163"/>
    </location>
</feature>
<evidence type="ECO:0000256" key="4">
    <source>
        <dbReference type="ARBA" id="ARBA00023163"/>
    </source>
</evidence>
<comment type="subcellular location">
    <subcellularLocation>
        <location evidence="1 6">Nucleus</location>
    </subcellularLocation>
</comment>
<feature type="domain" description="Fork-head" evidence="8">
    <location>
        <begin position="8"/>
        <end position="87"/>
    </location>
</feature>
<feature type="DNA-binding region" description="Fork-head" evidence="6">
    <location>
        <begin position="8"/>
        <end position="87"/>
    </location>
</feature>
<evidence type="ECO:0000256" key="7">
    <source>
        <dbReference type="SAM" id="MobiDB-lite"/>
    </source>
</evidence>
<dbReference type="OMA" id="ERESSYN"/>
<evidence type="ECO:0000259" key="8">
    <source>
        <dbReference type="PROSITE" id="PS50039"/>
    </source>
</evidence>
<dbReference type="InterPro" id="IPR036388">
    <property type="entry name" value="WH-like_DNA-bd_sf"/>
</dbReference>
<name>A0A8R1Z7N6_PRIPA</name>
<evidence type="ECO:0000256" key="5">
    <source>
        <dbReference type="ARBA" id="ARBA00023242"/>
    </source>
</evidence>
<dbReference type="InterPro" id="IPR036390">
    <property type="entry name" value="WH_DNA-bd_sf"/>
</dbReference>
<dbReference type="SMART" id="SM00339">
    <property type="entry name" value="FH"/>
    <property type="match status" value="1"/>
</dbReference>
<proteinExistence type="predicted"/>
<dbReference type="PRINTS" id="PR00053">
    <property type="entry name" value="FORKHEAD"/>
</dbReference>
<dbReference type="PANTHER" id="PTHR13962">
    <property type="entry name" value="FORKHEAD BOX PROTEIN N3-LIKE PROTEIN-RELATED"/>
    <property type="match status" value="1"/>
</dbReference>
<evidence type="ECO:0000256" key="6">
    <source>
        <dbReference type="PROSITE-ProRule" id="PRU00089"/>
    </source>
</evidence>
<dbReference type="GO" id="GO:0003700">
    <property type="term" value="F:DNA-binding transcription factor activity"/>
    <property type="evidence" value="ECO:0007669"/>
    <property type="project" value="InterPro"/>
</dbReference>
<dbReference type="Gene3D" id="1.10.10.10">
    <property type="entry name" value="Winged helix-like DNA-binding domain superfamily/Winged helix DNA-binding domain"/>
    <property type="match status" value="1"/>
</dbReference>
<reference evidence="10" key="1">
    <citation type="journal article" date="2008" name="Nat. Genet.">
        <title>The Pristionchus pacificus genome provides a unique perspective on nematode lifestyle and parasitism.</title>
        <authorList>
            <person name="Dieterich C."/>
            <person name="Clifton S.W."/>
            <person name="Schuster L.N."/>
            <person name="Chinwalla A."/>
            <person name="Delehaunty K."/>
            <person name="Dinkelacker I."/>
            <person name="Fulton L."/>
            <person name="Fulton R."/>
            <person name="Godfrey J."/>
            <person name="Minx P."/>
            <person name="Mitreva M."/>
            <person name="Roeseler W."/>
            <person name="Tian H."/>
            <person name="Witte H."/>
            <person name="Yang S.P."/>
            <person name="Wilson R.K."/>
            <person name="Sommer R.J."/>
        </authorList>
    </citation>
    <scope>NUCLEOTIDE SEQUENCE [LARGE SCALE GENOMIC DNA]</scope>
    <source>
        <strain evidence="10">PS312</strain>
    </source>
</reference>
<dbReference type="EnsemblMetazoa" id="PPA46974.1">
    <property type="protein sequence ID" value="PPA46974.1"/>
    <property type="gene ID" value="WBGene00304781"/>
</dbReference>
<evidence type="ECO:0000313" key="9">
    <source>
        <dbReference type="EnsemblMetazoa" id="PPA46974.1"/>
    </source>
</evidence>
<keyword evidence="5 6" id="KW-0539">Nucleus</keyword>
<keyword evidence="10" id="KW-1185">Reference proteome</keyword>
<organism evidence="9 10">
    <name type="scientific">Pristionchus pacificus</name>
    <name type="common">Parasitic nematode worm</name>
    <dbReference type="NCBI Taxonomy" id="54126"/>
    <lineage>
        <taxon>Eukaryota</taxon>
        <taxon>Metazoa</taxon>
        <taxon>Ecdysozoa</taxon>
        <taxon>Nematoda</taxon>
        <taxon>Chromadorea</taxon>
        <taxon>Rhabditida</taxon>
        <taxon>Rhabditina</taxon>
        <taxon>Diplogasteromorpha</taxon>
        <taxon>Diplogasteroidea</taxon>
        <taxon>Neodiplogasteridae</taxon>
        <taxon>Pristionchus</taxon>
    </lineage>
</organism>
<sequence length="190" mass="22159">MPRYLLPKPDWSIPNMVALALTNHGPQLAVAEIYDFICFAFPFYRTAPDNWKNSVRHTLSHGDAFEKIILDDDYSGRSKCLWRIRPEQLWKVEVAIWRNFEKDPSPFERQEDNEQLVQEMKQRLAESAINVVRTRPANLTKPTLKRPAYTDATERPVKYERESSYNSYSASPPSSSNGQENYDYLRGELL</sequence>
<reference evidence="9" key="2">
    <citation type="submission" date="2022-06" db="UniProtKB">
        <authorList>
            <consortium name="EnsemblMetazoa"/>
        </authorList>
    </citation>
    <scope>IDENTIFICATION</scope>
    <source>
        <strain evidence="9">PS312</strain>
    </source>
</reference>
<keyword evidence="4" id="KW-0804">Transcription</keyword>
<evidence type="ECO:0000256" key="2">
    <source>
        <dbReference type="ARBA" id="ARBA00023015"/>
    </source>
</evidence>
<dbReference type="AlphaFoldDB" id="A0A8R1Z7N6"/>
<dbReference type="GO" id="GO:0005634">
    <property type="term" value="C:nucleus"/>
    <property type="evidence" value="ECO:0007669"/>
    <property type="project" value="UniProtKB-SubCell"/>
</dbReference>
<keyword evidence="2" id="KW-0805">Transcription regulation</keyword>
<evidence type="ECO:0000256" key="1">
    <source>
        <dbReference type="ARBA" id="ARBA00004123"/>
    </source>
</evidence>
<dbReference type="InterPro" id="IPR030456">
    <property type="entry name" value="TF_fork_head_CS_2"/>
</dbReference>
<dbReference type="Pfam" id="PF00250">
    <property type="entry name" value="Forkhead"/>
    <property type="match status" value="1"/>
</dbReference>
<dbReference type="SUPFAM" id="SSF46785">
    <property type="entry name" value="Winged helix' DNA-binding domain"/>
    <property type="match status" value="1"/>
</dbReference>
<dbReference type="GO" id="GO:0043565">
    <property type="term" value="F:sequence-specific DNA binding"/>
    <property type="evidence" value="ECO:0007669"/>
    <property type="project" value="InterPro"/>
</dbReference>
<dbReference type="InterPro" id="IPR001766">
    <property type="entry name" value="Fork_head_dom"/>
</dbReference>
<evidence type="ECO:0000256" key="3">
    <source>
        <dbReference type="ARBA" id="ARBA00023125"/>
    </source>
</evidence>
<evidence type="ECO:0000313" key="10">
    <source>
        <dbReference type="Proteomes" id="UP000005239"/>
    </source>
</evidence>
<feature type="region of interest" description="Disordered" evidence="7">
    <location>
        <begin position="140"/>
        <end position="183"/>
    </location>
</feature>
<dbReference type="PROSITE" id="PS50039">
    <property type="entry name" value="FORK_HEAD_3"/>
    <property type="match status" value="1"/>
</dbReference>
<feature type="compositionally biased region" description="Low complexity" evidence="7">
    <location>
        <begin position="164"/>
        <end position="177"/>
    </location>
</feature>
<dbReference type="CDD" id="cd20036">
    <property type="entry name" value="FH_FOXR"/>
    <property type="match status" value="1"/>
</dbReference>
<dbReference type="PANTHER" id="PTHR13962:SF17">
    <property type="entry name" value="FORKHEAD BOX PROTEIN N4"/>
    <property type="match status" value="1"/>
</dbReference>